<protein>
    <submittedName>
        <fullName evidence="1">Uncharacterized protein</fullName>
    </submittedName>
</protein>
<gene>
    <name evidence="1" type="ORF">HGI39_01965</name>
</gene>
<dbReference type="AlphaFoldDB" id="A0AAW3W3M1"/>
<reference evidence="1" key="2">
    <citation type="journal article" date="2022" name="Nat. Biotechnol.">
        <title>Carbon-negative production of acetone and isopropanol by gas fermentation at industrial pilot scale.</title>
        <authorList>
            <person name="Liew F.E."/>
            <person name="Nogle R."/>
            <person name="Abdalla T."/>
            <person name="Rasor B.J."/>
            <person name="Canter C."/>
            <person name="Jensen R.O."/>
            <person name="Wang L."/>
            <person name="Strutz J."/>
            <person name="Chirania P."/>
            <person name="De Tissera S."/>
            <person name="Mueller A.P."/>
            <person name="Ruan Z."/>
            <person name="Gao A."/>
            <person name="Tran L."/>
            <person name="Engle N.L."/>
            <person name="Bromley J.C."/>
            <person name="Daniell J."/>
            <person name="Conrado R."/>
            <person name="Tschaplinski T.J."/>
            <person name="Giannone R.J."/>
            <person name="Hettich R.L."/>
            <person name="Karim A.S."/>
            <person name="Simpson S.D."/>
            <person name="Brown S.D."/>
            <person name="Leang C."/>
            <person name="Jewett M.C."/>
            <person name="Kopke M."/>
        </authorList>
    </citation>
    <scope>NUCLEOTIDE SEQUENCE</scope>
    <source>
        <strain evidence="1">DJ015</strain>
    </source>
</reference>
<reference evidence="1" key="1">
    <citation type="submission" date="2020-04" db="EMBL/GenBank/DDBJ databases">
        <authorList>
            <person name="Brown S."/>
        </authorList>
    </citation>
    <scope>NUCLEOTIDE SEQUENCE</scope>
    <source>
        <strain evidence="1">DJ015</strain>
    </source>
</reference>
<proteinExistence type="predicted"/>
<evidence type="ECO:0000313" key="1">
    <source>
        <dbReference type="EMBL" id="MBC2473484.1"/>
    </source>
</evidence>
<dbReference type="Proteomes" id="UP001194098">
    <property type="component" value="Unassembled WGS sequence"/>
</dbReference>
<accession>A0AAW3W3M1</accession>
<comment type="caution">
    <text evidence="1">The sequence shown here is derived from an EMBL/GenBank/DDBJ whole genome shotgun (WGS) entry which is preliminary data.</text>
</comment>
<dbReference type="RefSeq" id="WP_171779462.1">
    <property type="nucleotide sequence ID" value="NZ_JABAGV010000003.1"/>
</dbReference>
<sequence>MNESKNLLINQLIDIDLWEKAEWRATAIFSDRENMPILGLVFMNRKKAIDLFSDLIKKLGHVDQYDELRISIIEDGISEKDYGYTVHINSSIENILKKYERNNVKSEEISFTNAGRFSRMNPSNKSRSLELFKDEYNKYNKYLIIPFCINNSMKIEPLFDYMIEKKEIFFRDAKEIKEDDIDYAVLKHMK</sequence>
<name>A0AAW3W3M1_CLOBE</name>
<evidence type="ECO:0000313" key="2">
    <source>
        <dbReference type="Proteomes" id="UP001194098"/>
    </source>
</evidence>
<dbReference type="EMBL" id="JABAGV010000003">
    <property type="protein sequence ID" value="MBC2473484.1"/>
    <property type="molecule type" value="Genomic_DNA"/>
</dbReference>
<organism evidence="1 2">
    <name type="scientific">Clostridium beijerinckii</name>
    <name type="common">Clostridium MP</name>
    <dbReference type="NCBI Taxonomy" id="1520"/>
    <lineage>
        <taxon>Bacteria</taxon>
        <taxon>Bacillati</taxon>
        <taxon>Bacillota</taxon>
        <taxon>Clostridia</taxon>
        <taxon>Eubacteriales</taxon>
        <taxon>Clostridiaceae</taxon>
        <taxon>Clostridium</taxon>
    </lineage>
</organism>